<comment type="similarity">
    <text evidence="3">Belongs to the CoaE family.</text>
</comment>
<dbReference type="NCBIfam" id="TIGR00152">
    <property type="entry name" value="dephospho-CoA kinase"/>
    <property type="match status" value="1"/>
</dbReference>
<dbReference type="Proteomes" id="UP000651156">
    <property type="component" value="Unassembled WGS sequence"/>
</dbReference>
<keyword evidence="3 5" id="KW-0418">Kinase</keyword>
<dbReference type="PROSITE" id="PS51219">
    <property type="entry name" value="DPCK"/>
    <property type="match status" value="1"/>
</dbReference>
<keyword evidence="6" id="KW-1185">Reference proteome</keyword>
<protein>
    <recommendedName>
        <fullName evidence="3 4">Dephospho-CoA kinase</fullName>
        <ecNumber evidence="3 4">2.7.1.24</ecNumber>
    </recommendedName>
    <alternativeName>
        <fullName evidence="3">Dephosphocoenzyme A kinase</fullName>
    </alternativeName>
</protein>
<evidence type="ECO:0000256" key="2">
    <source>
        <dbReference type="ARBA" id="ARBA00022840"/>
    </source>
</evidence>
<comment type="function">
    <text evidence="3">Catalyzes the phosphorylation of the 3'-hydroxyl group of dephosphocoenzyme A to form coenzyme A.</text>
</comment>
<accession>A0ABR9UYB2</accession>
<evidence type="ECO:0000256" key="4">
    <source>
        <dbReference type="NCBIfam" id="TIGR00152"/>
    </source>
</evidence>
<dbReference type="CDD" id="cd02022">
    <property type="entry name" value="DPCK"/>
    <property type="match status" value="1"/>
</dbReference>
<name>A0ABR9UYB2_9CHRO</name>
<dbReference type="Pfam" id="PF01121">
    <property type="entry name" value="CoaE"/>
    <property type="match status" value="1"/>
</dbReference>
<comment type="catalytic activity">
    <reaction evidence="3">
        <text>3'-dephospho-CoA + ATP = ADP + CoA + H(+)</text>
        <dbReference type="Rhea" id="RHEA:18245"/>
        <dbReference type="ChEBI" id="CHEBI:15378"/>
        <dbReference type="ChEBI" id="CHEBI:30616"/>
        <dbReference type="ChEBI" id="CHEBI:57287"/>
        <dbReference type="ChEBI" id="CHEBI:57328"/>
        <dbReference type="ChEBI" id="CHEBI:456216"/>
        <dbReference type="EC" id="2.7.1.24"/>
    </reaction>
</comment>
<evidence type="ECO:0000256" key="1">
    <source>
        <dbReference type="ARBA" id="ARBA00022741"/>
    </source>
</evidence>
<sequence>MISQSRIIGLTGGIATGKSTVTHYLATHHHLPIFDADIYARDAVETGSPVYQAIAQRYGADLFLEDGTLNRKKLGEIIFNNVEERTWVEQQIHPYVRDRFAEAIQKPYPTIVCVIPLLFEAGITNLVTEIWVVICSPQQQLERLMQRNQLTREQALARINSQMSLAEKASRADVVLDNSSTLETLLQQVDAAL</sequence>
<dbReference type="EC" id="2.7.1.24" evidence="3 4"/>
<keyword evidence="3 5" id="KW-0808">Transferase</keyword>
<comment type="caution">
    <text evidence="5">The sequence shown here is derived from an EMBL/GenBank/DDBJ whole genome shotgun (WGS) entry which is preliminary data.</text>
</comment>
<keyword evidence="1 3" id="KW-0547">Nucleotide-binding</keyword>
<dbReference type="EMBL" id="JADEWN010000086">
    <property type="protein sequence ID" value="MBE9193307.1"/>
    <property type="molecule type" value="Genomic_DNA"/>
</dbReference>
<dbReference type="HAMAP" id="MF_00376">
    <property type="entry name" value="Dephospho_CoA_kinase"/>
    <property type="match status" value="1"/>
</dbReference>
<dbReference type="PANTHER" id="PTHR10695:SF46">
    <property type="entry name" value="BIFUNCTIONAL COENZYME A SYNTHASE-RELATED"/>
    <property type="match status" value="1"/>
</dbReference>
<keyword evidence="2 3" id="KW-0067">ATP-binding</keyword>
<comment type="subcellular location">
    <subcellularLocation>
        <location evidence="3">Cytoplasm</location>
    </subcellularLocation>
</comment>
<evidence type="ECO:0000313" key="5">
    <source>
        <dbReference type="EMBL" id="MBE9193307.1"/>
    </source>
</evidence>
<reference evidence="5 6" key="1">
    <citation type="submission" date="2020-10" db="EMBL/GenBank/DDBJ databases">
        <authorList>
            <person name="Castelo-Branco R."/>
            <person name="Eusebio N."/>
            <person name="Adriana R."/>
            <person name="Vieira A."/>
            <person name="Brugerolle De Fraissinette N."/>
            <person name="Rezende De Castro R."/>
            <person name="Schneider M.P."/>
            <person name="Vasconcelos V."/>
            <person name="Leao P.N."/>
        </authorList>
    </citation>
    <scope>NUCLEOTIDE SEQUENCE [LARGE SCALE GENOMIC DNA]</scope>
    <source>
        <strain evidence="5 6">LEGE 06123</strain>
    </source>
</reference>
<gene>
    <name evidence="3" type="primary">coaE</name>
    <name evidence="5" type="ORF">IQ230_23770</name>
</gene>
<organism evidence="5 6">
    <name type="scientific">Gloeocapsopsis crepidinum LEGE 06123</name>
    <dbReference type="NCBI Taxonomy" id="588587"/>
    <lineage>
        <taxon>Bacteria</taxon>
        <taxon>Bacillati</taxon>
        <taxon>Cyanobacteriota</taxon>
        <taxon>Cyanophyceae</taxon>
        <taxon>Oscillatoriophycideae</taxon>
        <taxon>Chroococcales</taxon>
        <taxon>Chroococcaceae</taxon>
        <taxon>Gloeocapsopsis</taxon>
    </lineage>
</organism>
<keyword evidence="3" id="KW-0963">Cytoplasm</keyword>
<dbReference type="SUPFAM" id="SSF52540">
    <property type="entry name" value="P-loop containing nucleoside triphosphate hydrolases"/>
    <property type="match status" value="1"/>
</dbReference>
<dbReference type="InterPro" id="IPR027417">
    <property type="entry name" value="P-loop_NTPase"/>
</dbReference>
<dbReference type="PANTHER" id="PTHR10695">
    <property type="entry name" value="DEPHOSPHO-COA KINASE-RELATED"/>
    <property type="match status" value="1"/>
</dbReference>
<dbReference type="RefSeq" id="WP_193934696.1">
    <property type="nucleotide sequence ID" value="NZ_CAWPMZ010000135.1"/>
</dbReference>
<dbReference type="Gene3D" id="3.40.50.300">
    <property type="entry name" value="P-loop containing nucleotide triphosphate hydrolases"/>
    <property type="match status" value="1"/>
</dbReference>
<dbReference type="GO" id="GO:0004140">
    <property type="term" value="F:dephospho-CoA kinase activity"/>
    <property type="evidence" value="ECO:0007669"/>
    <property type="project" value="UniProtKB-EC"/>
</dbReference>
<evidence type="ECO:0000313" key="6">
    <source>
        <dbReference type="Proteomes" id="UP000651156"/>
    </source>
</evidence>
<feature type="binding site" evidence="3">
    <location>
        <begin position="15"/>
        <end position="20"/>
    </location>
    <ligand>
        <name>ATP</name>
        <dbReference type="ChEBI" id="CHEBI:30616"/>
    </ligand>
</feature>
<proteinExistence type="inferred from homology"/>
<evidence type="ECO:0000256" key="3">
    <source>
        <dbReference type="HAMAP-Rule" id="MF_00376"/>
    </source>
</evidence>
<dbReference type="InterPro" id="IPR001977">
    <property type="entry name" value="Depp_CoAkinase"/>
</dbReference>
<comment type="pathway">
    <text evidence="3">Cofactor biosynthesis; coenzyme A biosynthesis; CoA from (R)-pantothenate: step 5/5.</text>
</comment>
<keyword evidence="3" id="KW-0173">Coenzyme A biosynthesis</keyword>